<proteinExistence type="predicted"/>
<keyword evidence="2" id="KW-1185">Reference proteome</keyword>
<dbReference type="Proteomes" id="UP000299102">
    <property type="component" value="Unassembled WGS sequence"/>
</dbReference>
<gene>
    <name evidence="1" type="ORF">EVAR_92876_1</name>
</gene>
<evidence type="ECO:0000313" key="1">
    <source>
        <dbReference type="EMBL" id="GBP11351.1"/>
    </source>
</evidence>
<accession>A0A4C1TDH0</accession>
<sequence length="128" mass="14351">MSWLGGFSGFARYPVSCEQTVSGRRPHSGAIRVGMFACAPAAEEDEGSRPRHLEAARGSHANLDHAALLSIVDSFFRVRQIPRAGARSRPHPKFRRGVNKLFVFIVFPDVRALRSGYRTARGSRRRFR</sequence>
<reference evidence="1 2" key="1">
    <citation type="journal article" date="2019" name="Commun. Biol.">
        <title>The bagworm genome reveals a unique fibroin gene that provides high tensile strength.</title>
        <authorList>
            <person name="Kono N."/>
            <person name="Nakamura H."/>
            <person name="Ohtoshi R."/>
            <person name="Tomita M."/>
            <person name="Numata K."/>
            <person name="Arakawa K."/>
        </authorList>
    </citation>
    <scope>NUCLEOTIDE SEQUENCE [LARGE SCALE GENOMIC DNA]</scope>
</reference>
<evidence type="ECO:0000313" key="2">
    <source>
        <dbReference type="Proteomes" id="UP000299102"/>
    </source>
</evidence>
<dbReference type="EMBL" id="BGZK01000046">
    <property type="protein sequence ID" value="GBP11351.1"/>
    <property type="molecule type" value="Genomic_DNA"/>
</dbReference>
<dbReference type="AlphaFoldDB" id="A0A4C1TDH0"/>
<protein>
    <submittedName>
        <fullName evidence="1">Uncharacterized protein</fullName>
    </submittedName>
</protein>
<organism evidence="1 2">
    <name type="scientific">Eumeta variegata</name>
    <name type="common">Bagworm moth</name>
    <name type="synonym">Eumeta japonica</name>
    <dbReference type="NCBI Taxonomy" id="151549"/>
    <lineage>
        <taxon>Eukaryota</taxon>
        <taxon>Metazoa</taxon>
        <taxon>Ecdysozoa</taxon>
        <taxon>Arthropoda</taxon>
        <taxon>Hexapoda</taxon>
        <taxon>Insecta</taxon>
        <taxon>Pterygota</taxon>
        <taxon>Neoptera</taxon>
        <taxon>Endopterygota</taxon>
        <taxon>Lepidoptera</taxon>
        <taxon>Glossata</taxon>
        <taxon>Ditrysia</taxon>
        <taxon>Tineoidea</taxon>
        <taxon>Psychidae</taxon>
        <taxon>Oiketicinae</taxon>
        <taxon>Eumeta</taxon>
    </lineage>
</organism>
<comment type="caution">
    <text evidence="1">The sequence shown here is derived from an EMBL/GenBank/DDBJ whole genome shotgun (WGS) entry which is preliminary data.</text>
</comment>
<name>A0A4C1TDH0_EUMVA</name>